<name>A0A161W231_9PEZI</name>
<dbReference type="InterPro" id="IPR050121">
    <property type="entry name" value="Cytochrome_P450_monoxygenase"/>
</dbReference>
<comment type="similarity">
    <text evidence="2">Belongs to the cytochrome P450 family.</text>
</comment>
<evidence type="ECO:0000256" key="7">
    <source>
        <dbReference type="ARBA" id="ARBA00023033"/>
    </source>
</evidence>
<dbReference type="InterPro" id="IPR001128">
    <property type="entry name" value="Cyt_P450"/>
</dbReference>
<comment type="caution">
    <text evidence="10">The sequence shown here is derived from an EMBL/GenBank/DDBJ whole genome shotgun (WGS) entry which is preliminary data.</text>
</comment>
<dbReference type="InterPro" id="IPR036396">
    <property type="entry name" value="Cyt_P450_sf"/>
</dbReference>
<keyword evidence="6 8" id="KW-0408">Iron</keyword>
<feature type="transmembrane region" description="Helical" evidence="9">
    <location>
        <begin position="71"/>
        <end position="93"/>
    </location>
</feature>
<keyword evidence="9" id="KW-1133">Transmembrane helix</keyword>
<dbReference type="PANTHER" id="PTHR24305">
    <property type="entry name" value="CYTOCHROME P450"/>
    <property type="match status" value="1"/>
</dbReference>
<feature type="transmembrane region" description="Helical" evidence="9">
    <location>
        <begin position="384"/>
        <end position="406"/>
    </location>
</feature>
<dbReference type="STRING" id="708197.A0A161W231"/>
<evidence type="ECO:0000313" key="10">
    <source>
        <dbReference type="EMBL" id="KZL65203.1"/>
    </source>
</evidence>
<keyword evidence="9" id="KW-0472">Membrane</keyword>
<accession>A0A161W231</accession>
<dbReference type="EMBL" id="LFIV01000232">
    <property type="protein sequence ID" value="KZL65203.1"/>
    <property type="molecule type" value="Genomic_DNA"/>
</dbReference>
<comment type="cofactor">
    <cofactor evidence="1 8">
        <name>heme</name>
        <dbReference type="ChEBI" id="CHEBI:30413"/>
    </cofactor>
</comment>
<dbReference type="Pfam" id="PF00067">
    <property type="entry name" value="p450"/>
    <property type="match status" value="1"/>
</dbReference>
<evidence type="ECO:0000313" key="11">
    <source>
        <dbReference type="Proteomes" id="UP000076552"/>
    </source>
</evidence>
<dbReference type="CDD" id="cd11062">
    <property type="entry name" value="CYP58-like"/>
    <property type="match status" value="1"/>
</dbReference>
<dbReference type="PRINTS" id="PR00463">
    <property type="entry name" value="EP450I"/>
</dbReference>
<organism evidence="10 11">
    <name type="scientific">Colletotrichum tofieldiae</name>
    <dbReference type="NCBI Taxonomy" id="708197"/>
    <lineage>
        <taxon>Eukaryota</taxon>
        <taxon>Fungi</taxon>
        <taxon>Dikarya</taxon>
        <taxon>Ascomycota</taxon>
        <taxon>Pezizomycotina</taxon>
        <taxon>Sordariomycetes</taxon>
        <taxon>Hypocreomycetidae</taxon>
        <taxon>Glomerellales</taxon>
        <taxon>Glomerellaceae</taxon>
        <taxon>Colletotrichum</taxon>
        <taxon>Colletotrichum spaethianum species complex</taxon>
    </lineage>
</organism>
<feature type="binding site" description="axial binding residue" evidence="8">
    <location>
        <position position="528"/>
    </location>
    <ligand>
        <name>heme</name>
        <dbReference type="ChEBI" id="CHEBI:30413"/>
    </ligand>
    <ligandPart>
        <name>Fe</name>
        <dbReference type="ChEBI" id="CHEBI:18248"/>
    </ligandPart>
</feature>
<dbReference type="InterPro" id="IPR002401">
    <property type="entry name" value="Cyt_P450_E_grp-I"/>
</dbReference>
<evidence type="ECO:0000256" key="1">
    <source>
        <dbReference type="ARBA" id="ARBA00001971"/>
    </source>
</evidence>
<keyword evidence="4 8" id="KW-0479">Metal-binding</keyword>
<evidence type="ECO:0000256" key="3">
    <source>
        <dbReference type="ARBA" id="ARBA00022617"/>
    </source>
</evidence>
<sequence>MEKSSPALALASEKAWEFASKADAVLRTGVSRAAPHVLAAKNKAWEGAHSIGTKLAQGNVGDIDRTEVTTILSVVLGLYFAYVFALVFYRLYLHPLAKFPGYKICAACEWYEFYCYIVKGGQWGNEIRKMHEKYGKQLPNPARGAFKSLNHNFCPIVRTSPWELSIRDPVFYDQLYVTAATRKTDMWPRGREGNGFDNSHHLSVSHDLHRIRRKHLEPFFSRQGITRIEPRIAELVMKMDKRIVGLKGSGAVVPVDHLLCALTGDVIGQVSSGMQAGLLDDPDFTPAWKDLMIKSTTIAPLFRCFPWINKFLQSLPTSIMNSVYPKGISNMMLGKTGQRNIEKIKSDIATSKKDLSGVSVFHHLLSSDVPESEKSTDRLRAESMILLLAGTLAGAHTLTFVVFYVLQNPQIEKRLRTELQPVFKGYPNKMPTWAELERLPYLRGCIKEALRLNGLVGNLARCSPDEDIQFRQWVIPKKTPVGMSIYAMHFDPSVFPEPEAFKPERWVGQYDRNMDRNFVPFTKGSRSCLGINLAWAELYLASAMLFRPGGPKLVLHNADESDIKISRDYIMGFARADAKDIRIKVE</sequence>
<evidence type="ECO:0000256" key="5">
    <source>
        <dbReference type="ARBA" id="ARBA00023002"/>
    </source>
</evidence>
<keyword evidence="11" id="KW-1185">Reference proteome</keyword>
<reference evidence="10 11" key="1">
    <citation type="submission" date="2015-06" db="EMBL/GenBank/DDBJ databases">
        <title>Survival trade-offs in plant roots during colonization by closely related pathogenic and mutualistic fungi.</title>
        <authorList>
            <person name="Hacquard S."/>
            <person name="Kracher B."/>
            <person name="Hiruma K."/>
            <person name="Weinman A."/>
            <person name="Muench P."/>
            <person name="Garrido Oter R."/>
            <person name="Ver Loren van Themaat E."/>
            <person name="Dallerey J.-F."/>
            <person name="Damm U."/>
            <person name="Henrissat B."/>
            <person name="Lespinet O."/>
            <person name="Thon M."/>
            <person name="Kemen E."/>
            <person name="McHardy A.C."/>
            <person name="Schulze-Lefert P."/>
            <person name="O'Connell R.J."/>
        </authorList>
    </citation>
    <scope>NUCLEOTIDE SEQUENCE [LARGE SCALE GENOMIC DNA]</scope>
    <source>
        <strain evidence="10 11">0861</strain>
    </source>
</reference>
<keyword evidence="5" id="KW-0560">Oxidoreductase</keyword>
<dbReference type="GO" id="GO:0020037">
    <property type="term" value="F:heme binding"/>
    <property type="evidence" value="ECO:0007669"/>
    <property type="project" value="InterPro"/>
</dbReference>
<gene>
    <name evidence="10" type="ORF">CT0861_11649</name>
</gene>
<keyword evidence="7 10" id="KW-0503">Monooxygenase</keyword>
<keyword evidence="9" id="KW-0812">Transmembrane</keyword>
<dbReference type="Proteomes" id="UP000076552">
    <property type="component" value="Unassembled WGS sequence"/>
</dbReference>
<dbReference type="AlphaFoldDB" id="A0A161W231"/>
<dbReference type="PRINTS" id="PR00385">
    <property type="entry name" value="P450"/>
</dbReference>
<evidence type="ECO:0000256" key="4">
    <source>
        <dbReference type="ARBA" id="ARBA00022723"/>
    </source>
</evidence>
<keyword evidence="3 8" id="KW-0349">Heme</keyword>
<evidence type="ECO:0000256" key="8">
    <source>
        <dbReference type="PIRSR" id="PIRSR602401-1"/>
    </source>
</evidence>
<evidence type="ECO:0000256" key="9">
    <source>
        <dbReference type="SAM" id="Phobius"/>
    </source>
</evidence>
<protein>
    <submittedName>
        <fullName evidence="10">Cytochrome P450 monooxygenase</fullName>
    </submittedName>
</protein>
<dbReference type="SUPFAM" id="SSF48264">
    <property type="entry name" value="Cytochrome P450"/>
    <property type="match status" value="1"/>
</dbReference>
<dbReference type="GO" id="GO:0004497">
    <property type="term" value="F:monooxygenase activity"/>
    <property type="evidence" value="ECO:0007669"/>
    <property type="project" value="UniProtKB-KW"/>
</dbReference>
<dbReference type="Gene3D" id="1.10.630.10">
    <property type="entry name" value="Cytochrome P450"/>
    <property type="match status" value="1"/>
</dbReference>
<evidence type="ECO:0000256" key="6">
    <source>
        <dbReference type="ARBA" id="ARBA00023004"/>
    </source>
</evidence>
<dbReference type="GO" id="GO:0016705">
    <property type="term" value="F:oxidoreductase activity, acting on paired donors, with incorporation or reduction of molecular oxygen"/>
    <property type="evidence" value="ECO:0007669"/>
    <property type="project" value="InterPro"/>
</dbReference>
<dbReference type="GO" id="GO:0005506">
    <property type="term" value="F:iron ion binding"/>
    <property type="evidence" value="ECO:0007669"/>
    <property type="project" value="InterPro"/>
</dbReference>
<proteinExistence type="inferred from homology"/>
<evidence type="ECO:0000256" key="2">
    <source>
        <dbReference type="ARBA" id="ARBA00010617"/>
    </source>
</evidence>
<dbReference type="PANTHER" id="PTHR24305:SF157">
    <property type="entry name" value="N-ACETYLTRYPTOPHAN 6-HYDROXYLASE IVOC-RELATED"/>
    <property type="match status" value="1"/>
</dbReference>